<feature type="region of interest" description="Disordered" evidence="1">
    <location>
        <begin position="135"/>
        <end position="211"/>
    </location>
</feature>
<dbReference type="EMBL" id="HG992977">
    <property type="protein sequence ID" value="CAE6998277.1"/>
    <property type="molecule type" value="Genomic_DNA"/>
</dbReference>
<reference evidence="2" key="1">
    <citation type="submission" date="2021-02" db="EMBL/GenBank/DDBJ databases">
        <authorList>
            <person name="Syme A R."/>
            <person name="Syme A R."/>
            <person name="Moolhuijzen P."/>
        </authorList>
    </citation>
    <scope>NUCLEOTIDE SEQUENCE</scope>
    <source>
        <strain evidence="2">W1-1</strain>
    </source>
</reference>
<sequence length="211" mass="24229">MHPPHTSTPKDACDHLQRRVYRTLPASRGEELLDKIWIKVREPDWKLATPILHKFMMDLSYLRSWDLDYWKFDEKAVPELLDMCKAQGIDGVVPFDDWEYGPRAKVHASSKEVEQEVTDAVRWEIDRVYLETYGSSPLSFEPTEESEEEEEEDSLDDLLSGYDSYMESEDFELESLSEEFQSDFYHDTSGSGSDDGSTSGSDASDDSGSEK</sequence>
<organism evidence="2 3">
    <name type="scientific">Pyrenophora teres f. teres</name>
    <dbReference type="NCBI Taxonomy" id="97479"/>
    <lineage>
        <taxon>Eukaryota</taxon>
        <taxon>Fungi</taxon>
        <taxon>Dikarya</taxon>
        <taxon>Ascomycota</taxon>
        <taxon>Pezizomycotina</taxon>
        <taxon>Dothideomycetes</taxon>
        <taxon>Pleosporomycetidae</taxon>
        <taxon>Pleosporales</taxon>
        <taxon>Pleosporineae</taxon>
        <taxon>Pleosporaceae</taxon>
        <taxon>Pyrenophora</taxon>
    </lineage>
</organism>
<evidence type="ECO:0000256" key="1">
    <source>
        <dbReference type="SAM" id="MobiDB-lite"/>
    </source>
</evidence>
<feature type="compositionally biased region" description="Low complexity" evidence="1">
    <location>
        <begin position="182"/>
        <end position="202"/>
    </location>
</feature>
<feature type="compositionally biased region" description="Acidic residues" evidence="1">
    <location>
        <begin position="142"/>
        <end position="156"/>
    </location>
</feature>
<evidence type="ECO:0000313" key="2">
    <source>
        <dbReference type="EMBL" id="CAE6998277.1"/>
    </source>
</evidence>
<feature type="compositionally biased region" description="Acidic residues" evidence="1">
    <location>
        <begin position="166"/>
        <end position="181"/>
    </location>
</feature>
<dbReference type="Proteomes" id="UP000472372">
    <property type="component" value="Chromosome 1"/>
</dbReference>
<protein>
    <submittedName>
        <fullName evidence="2">Uncharacterized protein</fullName>
    </submittedName>
</protein>
<accession>A0A6S6VCL7</accession>
<name>A0A6S6VCL7_9PLEO</name>
<evidence type="ECO:0000313" key="3">
    <source>
        <dbReference type="Proteomes" id="UP000472372"/>
    </source>
</evidence>
<gene>
    <name evidence="2" type="ORF">PTTW11_00687</name>
</gene>
<dbReference type="AlphaFoldDB" id="A0A6S6VCL7"/>
<proteinExistence type="predicted"/>